<evidence type="ECO:0000256" key="7">
    <source>
        <dbReference type="ARBA" id="ARBA00022723"/>
    </source>
</evidence>
<comment type="similarity">
    <text evidence="1 13">Belongs to the reverse transcriptase family. Telomerase subfamily.</text>
</comment>
<evidence type="ECO:0000256" key="4">
    <source>
        <dbReference type="ARBA" id="ARBA00022454"/>
    </source>
</evidence>
<dbReference type="SUPFAM" id="SSF47923">
    <property type="entry name" value="Ypt/Rab-GAP domain of gyp1p"/>
    <property type="match status" value="2"/>
</dbReference>
<keyword evidence="4 13" id="KW-0158">Chromosome</keyword>
<dbReference type="GO" id="GO:0000781">
    <property type="term" value="C:chromosome, telomeric region"/>
    <property type="evidence" value="ECO:0007669"/>
    <property type="project" value="UniProtKB-SubCell"/>
</dbReference>
<comment type="subcellular location">
    <subcellularLocation>
        <location evidence="13">Nucleus</location>
    </subcellularLocation>
    <subcellularLocation>
        <location evidence="13">Chromosome</location>
        <location evidence="13">Telomere</location>
    </subcellularLocation>
</comment>
<dbReference type="Pfam" id="PF00566">
    <property type="entry name" value="RabGAP-TBC"/>
    <property type="match status" value="1"/>
</dbReference>
<keyword evidence="8 13" id="KW-0460">Magnesium</keyword>
<evidence type="ECO:0000256" key="10">
    <source>
        <dbReference type="ARBA" id="ARBA00022918"/>
    </source>
</evidence>
<dbReference type="EMBL" id="JYNV01000200">
    <property type="protein sequence ID" value="KZM23205.1"/>
    <property type="molecule type" value="Genomic_DNA"/>
</dbReference>
<evidence type="ECO:0000256" key="1">
    <source>
        <dbReference type="ARBA" id="ARBA00008001"/>
    </source>
</evidence>
<dbReference type="SMART" id="SM00164">
    <property type="entry name" value="TBC"/>
    <property type="match status" value="1"/>
</dbReference>
<feature type="domain" description="Reverse transcriptase" evidence="16">
    <location>
        <begin position="637"/>
        <end position="974"/>
    </location>
</feature>
<keyword evidence="5 13" id="KW-0808">Transferase</keyword>
<feature type="compositionally biased region" description="Basic and acidic residues" evidence="14">
    <location>
        <begin position="1581"/>
        <end position="1605"/>
    </location>
</feature>
<dbReference type="InterPro" id="IPR000477">
    <property type="entry name" value="RT_dom"/>
</dbReference>
<keyword evidence="10 13" id="KW-0695">RNA-directed DNA polymerase</keyword>
<feature type="compositionally biased region" description="Basic and acidic residues" evidence="14">
    <location>
        <begin position="1470"/>
        <end position="1480"/>
    </location>
</feature>
<feature type="region of interest" description="Disordered" evidence="14">
    <location>
        <begin position="1266"/>
        <end position="1301"/>
    </location>
</feature>
<dbReference type="InterPro" id="IPR035969">
    <property type="entry name" value="Rab-GAP_TBC_sf"/>
</dbReference>
<keyword evidence="11 13" id="KW-0539">Nucleus</keyword>
<dbReference type="Pfam" id="PF12009">
    <property type="entry name" value="Telomerase_RBD"/>
    <property type="match status" value="1"/>
</dbReference>
<feature type="compositionally biased region" description="Low complexity" evidence="14">
    <location>
        <begin position="1423"/>
        <end position="1444"/>
    </location>
</feature>
<feature type="compositionally biased region" description="Low complexity" evidence="14">
    <location>
        <begin position="1509"/>
        <end position="1539"/>
    </location>
</feature>
<feature type="domain" description="Rab-GAP TBC" evidence="15">
    <location>
        <begin position="1738"/>
        <end position="1943"/>
    </location>
</feature>
<evidence type="ECO:0000256" key="13">
    <source>
        <dbReference type="RuleBase" id="RU365061"/>
    </source>
</evidence>
<dbReference type="Gene3D" id="1.10.472.80">
    <property type="entry name" value="Ypt/Rab-GAP domain of gyp1p, domain 3"/>
    <property type="match status" value="1"/>
</dbReference>
<organism evidence="17 18">
    <name type="scientific">Didymella rabiei</name>
    <name type="common">Chickpea ascochyta blight fungus</name>
    <name type="synonym">Mycosphaerella rabiei</name>
    <dbReference type="NCBI Taxonomy" id="5454"/>
    <lineage>
        <taxon>Eukaryota</taxon>
        <taxon>Fungi</taxon>
        <taxon>Dikarya</taxon>
        <taxon>Ascomycota</taxon>
        <taxon>Pezizomycotina</taxon>
        <taxon>Dothideomycetes</taxon>
        <taxon>Pleosporomycetidae</taxon>
        <taxon>Pleosporales</taxon>
        <taxon>Pleosporineae</taxon>
        <taxon>Didymellaceae</taxon>
        <taxon>Ascochyta</taxon>
    </lineage>
</organism>
<name>A0A163DK05_DIDRA</name>
<dbReference type="Proteomes" id="UP000076837">
    <property type="component" value="Unassembled WGS sequence"/>
</dbReference>
<dbReference type="Gene3D" id="1.10.10.750">
    <property type="entry name" value="Ypt/Rab-GAP domain of gyp1p, domain 1"/>
    <property type="match status" value="1"/>
</dbReference>
<keyword evidence="6 13" id="KW-0548">Nucleotidyltransferase</keyword>
<evidence type="ECO:0000313" key="18">
    <source>
        <dbReference type="Proteomes" id="UP000076837"/>
    </source>
</evidence>
<dbReference type="SMART" id="SM00975">
    <property type="entry name" value="Telomerase_RBD"/>
    <property type="match status" value="1"/>
</dbReference>
<comment type="function">
    <text evidence="13">Telomerase is a ribonucleoprotein enzyme essential for the replication of chromosome termini in most eukaryotes. It elongates telomeres. It is a reverse transcriptase that adds simple sequence repeats to chromosome ends by copying a template sequence within the RNA component of the enzyme.</text>
</comment>
<dbReference type="PANTHER" id="PTHR12066">
    <property type="entry name" value="TELOMERASE REVERSE TRANSCRIPTASE"/>
    <property type="match status" value="1"/>
</dbReference>
<evidence type="ECO:0000256" key="3">
    <source>
        <dbReference type="ARBA" id="ARBA00016182"/>
    </source>
</evidence>
<keyword evidence="7 13" id="KW-0479">Metal-binding</keyword>
<proteinExistence type="inferred from homology"/>
<feature type="compositionally biased region" description="Basic residues" evidence="14">
    <location>
        <begin position="1"/>
        <end position="16"/>
    </location>
</feature>
<evidence type="ECO:0000256" key="14">
    <source>
        <dbReference type="SAM" id="MobiDB-lite"/>
    </source>
</evidence>
<feature type="region of interest" description="Disordered" evidence="14">
    <location>
        <begin position="1"/>
        <end position="26"/>
    </location>
</feature>
<dbReference type="InterPro" id="IPR000195">
    <property type="entry name" value="Rab-GAP-TBC_dom"/>
</dbReference>
<dbReference type="STRING" id="5454.A0A163DK05"/>
<dbReference type="GO" id="GO:0046872">
    <property type="term" value="F:metal ion binding"/>
    <property type="evidence" value="ECO:0007669"/>
    <property type="project" value="UniProtKB-KW"/>
</dbReference>
<dbReference type="SUPFAM" id="SSF56672">
    <property type="entry name" value="DNA/RNA polymerases"/>
    <property type="match status" value="1"/>
</dbReference>
<keyword evidence="9 13" id="KW-0779">Telomere</keyword>
<dbReference type="Gene3D" id="1.10.132.70">
    <property type="match status" value="1"/>
</dbReference>
<sequence length="2002" mass="225645">MKRKCTSHAAGSRKKAHLVDQSASATPTAIQQPVLQHFYPRLLTLRHYLLSQLPNSSKNRRRKLAELGLAAATKTAAASTCDPDYELGQLLDSTVIGQQSMAKTDNQQQITTERNKDIEAFIQQLSPAITGGTFKPGYLLQSEIVDIVIWRLFKRSSSHKIRHLICHGFERSGSTYRQNALDRDNSSSIPGLVARYPNNYVRTLKGPLWCRLQAVLGEGGDRIMMDMLMDCAIFRPVDGTFSNYHQLSGPPIFDLKPCVPLKEPAAEPLSMNPRSRQPSDSASDYRTLCKIAFVRNRMLYAKPALNGKGGITFGMRHIHVLNRFSRREDKQQVIQIMRYIFPRQFGLHNVFTSKVDARETAMPLKDYTLREKEIHQGMCRDLGDKIHNPNEVAKWKLRVPKRLRGDVVLMIEKLRILNQRCSYAEMLRHYCPVEALPLSSNPVWRKSHLHLKYATTESTGVASRRKNHAIAQADEQSNEEACFTDMACPTANVSAFCRAIVSKVIPKRFWGDKDIKRTIMHYIDQFVSLRKFETLTLHQVTQKLPITSLAWLRLPGQDETAKLARSDFEKRKEILQEFVYWLFDSFLIPLIRSNFYVTESNAHRNRLFYFRHDVWRMLAEPSLSTLRLKMFEEMPTERANKLLAVRPLGFSKIRLLPKKQGIRMIMNLKRKLQVTRYGAMTLQKSINAVMAPVFHAITYEKTLQPEKFGSSLFSVGDMFPKLEAFKKWLQEQGLSGRPLYFAKVDVLSCFDTIPQQRLLSMMDSLVPAQAYQTGKHVEISPMGALQRLDGQHVSPAPLKRWVSHTVAANDTQSFSQLVQNKLVGSKSNTIFVDANLQQQETKANLMHLLGEHVERNLVKIGKRFYRQKRGIPQGSILSSILCNYFYAELERDVLGFALSSDCLLLRLLDDFLLITVNRQHAERFVRVMHRGHADYGVEVKPSKSMANFDVTTEDGTRLPKCSPATDFLYCGVCIDTTTLEVRKNSERYTRTVDVGDSLTTELSKVPGQTFHRKALNGFKIQLKAMFIDTALNSVSTVLSNLHQSFHEAAVRCLEYVRVLAKVRTTCSSLLIRTVDSIIALAFVMVQRRARSRSDRSVVHVQSVISRRQLQCDPLIISIEVRACPPARLLDVTGRESSRPRAWNNGSSRDHQGSSAAMPSRNCVAQLEHQHQVCDEYDDDNDDNNHPAAGERYFSKGTALYIISEHDYGRQRSLIPLPASRVCAQRTKSTSAYLLPHRIGAPVPVRPLAQRQPRSLMATLAYAQGMQPTQHHMASSYELEPPDLTNSKSSKSSSFHSETLSDYMGPSDLSHFEEINLDDVSSGPNAFPMATSPDHRVVYEARSISSSSLSSIRSTPLPHPAQHSFRDLTGRKPQYPSLTGHVNHAVRQPPPLPPPQQQLAPGKMRRGFTSPSAPSLQTMNLNLAAPRHASRSPSPSSAHTSAPRTLSQMSSRTLDVLPSPSVNARRQSWQDAKRKTVKEREAECDDEDDELPEDAVIWNIPISPRPAQERSPAPSTSGSPPQPSPAASAASAGLSSARTSPAPNSRSPQPPSPHPLNRTESPPTLERQRTYTWQDAYGSLDPDAKTMTEKLEEYQVEFERKQEVKRQQPGLARSTSLNQPKPKTKKTTLPPIRKSDPLIDPFQPSAEKQKYLSRTRPSWLPPKNPKEEKKHLKEYQRMLARIEEAERLEAQRAQDETLAREKATRIKAEYWSNLLLPNWATEMTKPELLASHRKMWWNGVPPRLRGQVWSKAVGNDLEVTEGTFKIALEKAQKEIAQLGTEALGGRYAQILENTRSVFPELKMFAAPSSSAANDEQPLHQDLVNVCLAYATYRPDISHKENGIHHIAALLLLNLPTPNTFIVLSNLLNRPLPLSFLVQDPNAIHAAYSTTLHALSKKSPSLTKRLEDLRVEPRDYLYHMFSSLFCGRLGVEHAARVMDVYAIESDKIPPRVAVAIMLVLEGSCMEGEKGAVEKVLGEKKVALSVDEFMAKVYEAGKMSSSPTP</sequence>
<dbReference type="PROSITE" id="PS50878">
    <property type="entry name" value="RT_POL"/>
    <property type="match status" value="1"/>
</dbReference>
<dbReference type="PRINTS" id="PR01365">
    <property type="entry name" value="TELOMERASERT"/>
</dbReference>
<dbReference type="CDD" id="cd01648">
    <property type="entry name" value="TERT"/>
    <property type="match status" value="1"/>
</dbReference>
<dbReference type="GO" id="GO:0003720">
    <property type="term" value="F:telomerase activity"/>
    <property type="evidence" value="ECO:0007669"/>
    <property type="project" value="InterPro"/>
</dbReference>
<protein>
    <recommendedName>
        <fullName evidence="3 13">Telomerase reverse transcriptase</fullName>
        <ecNumber evidence="2 13">2.7.7.49</ecNumber>
    </recommendedName>
    <alternativeName>
        <fullName evidence="13">Telomerase catalytic subunit</fullName>
    </alternativeName>
</protein>
<dbReference type="InterPro" id="IPR003545">
    <property type="entry name" value="Telomerase_RT"/>
</dbReference>
<feature type="region of interest" description="Disordered" evidence="14">
    <location>
        <begin position="1347"/>
        <end position="1670"/>
    </location>
</feature>
<dbReference type="GO" id="GO:0007004">
    <property type="term" value="P:telomere maintenance via telomerase"/>
    <property type="evidence" value="ECO:0007669"/>
    <property type="project" value="TreeGrafter"/>
</dbReference>
<feature type="compositionally biased region" description="Polar residues" evidence="14">
    <location>
        <begin position="1408"/>
        <end position="1420"/>
    </location>
</feature>
<evidence type="ECO:0000256" key="6">
    <source>
        <dbReference type="ARBA" id="ARBA00022695"/>
    </source>
</evidence>
<feature type="compositionally biased region" description="Acidic residues" evidence="14">
    <location>
        <begin position="1481"/>
        <end position="1492"/>
    </location>
</feature>
<comment type="caution">
    <text evidence="17">The sequence shown here is derived from an EMBL/GenBank/DDBJ whole genome shotgun (WGS) entry which is preliminary data.</text>
</comment>
<accession>A0A163DK05</accession>
<comment type="catalytic activity">
    <reaction evidence="12 13">
        <text>DNA(n) + a 2'-deoxyribonucleoside 5'-triphosphate = DNA(n+1) + diphosphate</text>
        <dbReference type="Rhea" id="RHEA:22508"/>
        <dbReference type="Rhea" id="RHEA-COMP:17339"/>
        <dbReference type="Rhea" id="RHEA-COMP:17340"/>
        <dbReference type="ChEBI" id="CHEBI:33019"/>
        <dbReference type="ChEBI" id="CHEBI:61560"/>
        <dbReference type="ChEBI" id="CHEBI:173112"/>
        <dbReference type="EC" id="2.7.7.49"/>
    </reaction>
</comment>
<evidence type="ECO:0000256" key="12">
    <source>
        <dbReference type="ARBA" id="ARBA00048173"/>
    </source>
</evidence>
<evidence type="ECO:0000256" key="5">
    <source>
        <dbReference type="ARBA" id="ARBA00022679"/>
    </source>
</evidence>
<evidence type="ECO:0000313" key="17">
    <source>
        <dbReference type="EMBL" id="KZM23205.1"/>
    </source>
</evidence>
<dbReference type="Pfam" id="PF00078">
    <property type="entry name" value="RVT_1"/>
    <property type="match status" value="1"/>
</dbReference>
<feature type="compositionally biased region" description="Polar residues" evidence="14">
    <location>
        <begin position="1459"/>
        <end position="1469"/>
    </location>
</feature>
<dbReference type="InterPro" id="IPR043502">
    <property type="entry name" value="DNA/RNA_pol_sf"/>
</dbReference>
<evidence type="ECO:0000259" key="16">
    <source>
        <dbReference type="PROSITE" id="PS50878"/>
    </source>
</evidence>
<gene>
    <name evidence="17" type="ORF">ST47_g5682</name>
</gene>
<evidence type="ECO:0000256" key="2">
    <source>
        <dbReference type="ARBA" id="ARBA00012493"/>
    </source>
</evidence>
<feature type="region of interest" description="Disordered" evidence="14">
    <location>
        <begin position="1134"/>
        <end position="1158"/>
    </location>
</feature>
<reference evidence="17 18" key="1">
    <citation type="journal article" date="2016" name="Sci. Rep.">
        <title>Draft genome sequencing and secretome analysis of fungal phytopathogen Ascochyta rabiei provides insight into the necrotrophic effector repertoire.</title>
        <authorList>
            <person name="Verma S."/>
            <person name="Gazara R.K."/>
            <person name="Nizam S."/>
            <person name="Parween S."/>
            <person name="Chattopadhyay D."/>
            <person name="Verma P.K."/>
        </authorList>
    </citation>
    <scope>NUCLEOTIDE SEQUENCE [LARGE SCALE GENOMIC DNA]</scope>
    <source>
        <strain evidence="17 18">ArDII</strain>
    </source>
</reference>
<dbReference type="Gene3D" id="1.10.357.90">
    <property type="match status" value="1"/>
</dbReference>
<evidence type="ECO:0000256" key="11">
    <source>
        <dbReference type="ARBA" id="ARBA00023242"/>
    </source>
</evidence>
<dbReference type="GO" id="GO:0042162">
    <property type="term" value="F:telomeric DNA binding"/>
    <property type="evidence" value="ECO:0007669"/>
    <property type="project" value="TreeGrafter"/>
</dbReference>
<evidence type="ECO:0000259" key="15">
    <source>
        <dbReference type="PROSITE" id="PS50086"/>
    </source>
</evidence>
<keyword evidence="18" id="KW-1185">Reference proteome</keyword>
<dbReference type="PROSITE" id="PS50086">
    <property type="entry name" value="TBC_RABGAP"/>
    <property type="match status" value="1"/>
</dbReference>
<dbReference type="Gene3D" id="3.30.70.2630">
    <property type="match status" value="1"/>
</dbReference>
<dbReference type="EC" id="2.7.7.49" evidence="2 13"/>
<evidence type="ECO:0000256" key="9">
    <source>
        <dbReference type="ARBA" id="ARBA00022895"/>
    </source>
</evidence>
<dbReference type="GO" id="GO:0000333">
    <property type="term" value="C:telomerase catalytic core complex"/>
    <property type="evidence" value="ECO:0007669"/>
    <property type="project" value="TreeGrafter"/>
</dbReference>
<dbReference type="InterPro" id="IPR021891">
    <property type="entry name" value="Telomerase_RBD"/>
</dbReference>
<evidence type="ECO:0000256" key="8">
    <source>
        <dbReference type="ARBA" id="ARBA00022842"/>
    </source>
</evidence>
<dbReference type="Gene3D" id="1.10.8.270">
    <property type="entry name" value="putative rabgap domain of human tbc1 domain family member 14 like domains"/>
    <property type="match status" value="1"/>
</dbReference>
<dbReference type="PANTHER" id="PTHR12066:SF0">
    <property type="entry name" value="TELOMERASE REVERSE TRANSCRIPTASE"/>
    <property type="match status" value="1"/>
</dbReference>
<dbReference type="GO" id="GO:0070034">
    <property type="term" value="F:telomerase RNA binding"/>
    <property type="evidence" value="ECO:0007669"/>
    <property type="project" value="TreeGrafter"/>
</dbReference>